<sequence>MYLVAEVISIIFISFVYGAVHAIGPGHNKGAVSAYVISNKSKQLKSAVLGFSSGIMHGVGTIGIVMLIYYVTDYRLGHTFDTVSKQLMLFCSVGIIVIGLVNLVSSVQERKQGKIENSIFIFLSGLVPCPAILIILSFFISSGVIGIGVAAALSLTLGMSLSLSVISLSASQAGLLLNRGDGRWQRYFRSAGALAVILFGILLYMNI</sequence>
<comment type="subcellular location">
    <subcellularLocation>
        <location evidence="2 13">Cell membrane</location>
        <topology evidence="2 13">Multi-pass membrane protein</topology>
    </subcellularLocation>
</comment>
<dbReference type="PANTHER" id="PTHR40659:SF1">
    <property type="entry name" value="NICKEL_COBALT EFFLUX SYSTEM RCNA"/>
    <property type="match status" value="1"/>
</dbReference>
<dbReference type="GO" id="GO:0006824">
    <property type="term" value="P:cobalt ion transport"/>
    <property type="evidence" value="ECO:0007669"/>
    <property type="project" value="UniProtKB-KW"/>
</dbReference>
<evidence type="ECO:0000256" key="13">
    <source>
        <dbReference type="RuleBase" id="RU362101"/>
    </source>
</evidence>
<evidence type="ECO:0000256" key="7">
    <source>
        <dbReference type="ARBA" id="ARBA00022692"/>
    </source>
</evidence>
<comment type="similarity">
    <text evidence="13">Belongs to the NiCoT transporter (TC 2.A.52) family.</text>
</comment>
<evidence type="ECO:0000256" key="5">
    <source>
        <dbReference type="ARBA" id="ARBA00022475"/>
    </source>
</evidence>
<reference evidence="14 15" key="1">
    <citation type="submission" date="2006-10" db="EMBL/GenBank/DDBJ databases">
        <title>Complete sequence of plasmid pPRO1 of Pelobacter propionicus DSM 2379.</title>
        <authorList>
            <consortium name="US DOE Joint Genome Institute"/>
            <person name="Copeland A."/>
            <person name="Lucas S."/>
            <person name="Lapidus A."/>
            <person name="Barry K."/>
            <person name="Detter J.C."/>
            <person name="Glavina del Rio T."/>
            <person name="Hammon N."/>
            <person name="Israni S."/>
            <person name="Dalin E."/>
            <person name="Tice H."/>
            <person name="Pitluck S."/>
            <person name="Saunders E."/>
            <person name="Brettin T."/>
            <person name="Bruce D."/>
            <person name="Han C."/>
            <person name="Tapia R."/>
            <person name="Schmutz J."/>
            <person name="Larimer F."/>
            <person name="Land M."/>
            <person name="Hauser L."/>
            <person name="Kyrpides N."/>
            <person name="Kim E."/>
            <person name="Lovley D."/>
            <person name="Richardson P."/>
        </authorList>
    </citation>
    <scope>NUCLEOTIDE SEQUENCE [LARGE SCALE GENOMIC DNA]</scope>
    <source>
        <strain evidence="15">DSM 2379 / NBRC 103807 / OttBd1</strain>
        <plasmid evidence="15">Plasmid pPRO1</plasmid>
    </source>
</reference>
<keyword evidence="5" id="KW-1003">Cell membrane</keyword>
<evidence type="ECO:0000313" key="14">
    <source>
        <dbReference type="EMBL" id="ABL01268.1"/>
    </source>
</evidence>
<dbReference type="Pfam" id="PF03824">
    <property type="entry name" value="NicO"/>
    <property type="match status" value="1"/>
</dbReference>
<dbReference type="InterPro" id="IPR051224">
    <property type="entry name" value="NiCoT_RcnA"/>
</dbReference>
<dbReference type="EMBL" id="CP000483">
    <property type="protein sequence ID" value="ABL01268.1"/>
    <property type="molecule type" value="Genomic_DNA"/>
</dbReference>
<keyword evidence="8 13" id="KW-1133">Transmembrane helix</keyword>
<keyword evidence="7 13" id="KW-0812">Transmembrane</keyword>
<evidence type="ECO:0000256" key="10">
    <source>
        <dbReference type="ARBA" id="ARBA00023112"/>
    </source>
</evidence>
<evidence type="ECO:0000256" key="3">
    <source>
        <dbReference type="ARBA" id="ARBA00022426"/>
    </source>
</evidence>
<keyword evidence="9" id="KW-0406">Ion transport</keyword>
<evidence type="ECO:0000256" key="4">
    <source>
        <dbReference type="ARBA" id="ARBA00022448"/>
    </source>
</evidence>
<dbReference type="GO" id="GO:0015099">
    <property type="term" value="F:nickel cation transmembrane transporter activity"/>
    <property type="evidence" value="ECO:0007669"/>
    <property type="project" value="UniProtKB-UniRule"/>
</dbReference>
<keyword evidence="14" id="KW-0614">Plasmid</keyword>
<keyword evidence="11 13" id="KW-0472">Membrane</keyword>
<dbReference type="AlphaFoldDB" id="A0R818"/>
<evidence type="ECO:0000256" key="1">
    <source>
        <dbReference type="ARBA" id="ARBA00002510"/>
    </source>
</evidence>
<keyword evidence="3" id="KW-0171">Cobalt transport</keyword>
<evidence type="ECO:0000256" key="9">
    <source>
        <dbReference type="ARBA" id="ARBA00023065"/>
    </source>
</evidence>
<feature type="transmembrane region" description="Helical" evidence="13">
    <location>
        <begin position="6"/>
        <end position="26"/>
    </location>
</feature>
<dbReference type="GO" id="GO:0005886">
    <property type="term" value="C:plasma membrane"/>
    <property type="evidence" value="ECO:0007669"/>
    <property type="project" value="UniProtKB-SubCell"/>
</dbReference>
<dbReference type="PANTHER" id="PTHR40659">
    <property type="entry name" value="NICKEL/COBALT EFFLUX SYSTEM RCNA"/>
    <property type="match status" value="1"/>
</dbReference>
<dbReference type="KEGG" id="ppd:Ppro_3677"/>
<evidence type="ECO:0000256" key="11">
    <source>
        <dbReference type="ARBA" id="ARBA00023136"/>
    </source>
</evidence>
<comment type="function">
    <text evidence="1">Efflux system for nickel and cobalt.</text>
</comment>
<protein>
    <recommendedName>
        <fullName evidence="13">Nickel/cobalt efflux system</fullName>
    </recommendedName>
</protein>
<dbReference type="OrthoDB" id="271709at2"/>
<dbReference type="GO" id="GO:0010045">
    <property type="term" value="P:response to nickel cation"/>
    <property type="evidence" value="ECO:0007669"/>
    <property type="project" value="TreeGrafter"/>
</dbReference>
<gene>
    <name evidence="14" type="ordered locus">Ppro_3677</name>
</gene>
<evidence type="ECO:0000256" key="2">
    <source>
        <dbReference type="ARBA" id="ARBA00004651"/>
    </source>
</evidence>
<proteinExistence type="inferred from homology"/>
<keyword evidence="15" id="KW-1185">Reference proteome</keyword>
<geneLocation type="plasmid" evidence="14 15">
    <name>pPRO1</name>
</geneLocation>
<feature type="transmembrane region" description="Helical" evidence="13">
    <location>
        <begin position="119"/>
        <end position="139"/>
    </location>
</feature>
<dbReference type="RefSeq" id="WP_011733787.1">
    <property type="nucleotide sequence ID" value="NC_008607.1"/>
</dbReference>
<organism evidence="14 15">
    <name type="scientific">Pelobacter propionicus (strain DSM 2379 / NBRC 103807 / OttBd1)</name>
    <dbReference type="NCBI Taxonomy" id="338966"/>
    <lineage>
        <taxon>Bacteria</taxon>
        <taxon>Pseudomonadati</taxon>
        <taxon>Thermodesulfobacteriota</taxon>
        <taxon>Desulfuromonadia</taxon>
        <taxon>Desulfuromonadales</taxon>
        <taxon>Desulfuromonadaceae</taxon>
        <taxon>Pelobacter</taxon>
    </lineage>
</organism>
<accession>A0R818</accession>
<evidence type="ECO:0000256" key="12">
    <source>
        <dbReference type="ARBA" id="ARBA00023285"/>
    </source>
</evidence>
<feature type="transmembrane region" description="Helical" evidence="13">
    <location>
        <begin position="87"/>
        <end position="107"/>
    </location>
</feature>
<dbReference type="eggNOG" id="COG2215">
    <property type="taxonomic scope" value="Bacteria"/>
</dbReference>
<dbReference type="HOGENOM" id="CLU_058605_4_0_7"/>
<name>A0R818_PELPD</name>
<feature type="transmembrane region" description="Helical" evidence="13">
    <location>
        <begin position="187"/>
        <end position="205"/>
    </location>
</feature>
<evidence type="ECO:0000256" key="8">
    <source>
        <dbReference type="ARBA" id="ARBA00022989"/>
    </source>
</evidence>
<feature type="transmembrane region" description="Helical" evidence="13">
    <location>
        <begin position="47"/>
        <end position="72"/>
    </location>
</feature>
<dbReference type="GO" id="GO:0032025">
    <property type="term" value="P:response to cobalt ion"/>
    <property type="evidence" value="ECO:0007669"/>
    <property type="project" value="TreeGrafter"/>
</dbReference>
<keyword evidence="4 13" id="KW-0813">Transport</keyword>
<keyword evidence="10" id="KW-0921">Nickel transport</keyword>
<keyword evidence="12" id="KW-0170">Cobalt</keyword>
<dbReference type="GO" id="GO:0046583">
    <property type="term" value="F:monoatomic cation efflux transmembrane transporter activity"/>
    <property type="evidence" value="ECO:0007669"/>
    <property type="project" value="TreeGrafter"/>
</dbReference>
<dbReference type="Proteomes" id="UP000006732">
    <property type="component" value="Plasmid pPRO1"/>
</dbReference>
<evidence type="ECO:0000313" key="15">
    <source>
        <dbReference type="Proteomes" id="UP000006732"/>
    </source>
</evidence>
<evidence type="ECO:0000256" key="6">
    <source>
        <dbReference type="ARBA" id="ARBA00022596"/>
    </source>
</evidence>
<dbReference type="InterPro" id="IPR011541">
    <property type="entry name" value="Ni/Co_transpt_high_affinity"/>
</dbReference>
<keyword evidence="6" id="KW-0533">Nickel</keyword>
<feature type="transmembrane region" description="Helical" evidence="13">
    <location>
        <begin position="145"/>
        <end position="166"/>
    </location>
</feature>